<feature type="region of interest" description="Disordered" evidence="8">
    <location>
        <begin position="537"/>
        <end position="565"/>
    </location>
</feature>
<dbReference type="PANTHER" id="PTHR45812:SF1">
    <property type="entry name" value="DNA POLYMERASE ZETA CATALYTIC SUBUNIT"/>
    <property type="match status" value="1"/>
</dbReference>
<gene>
    <name evidence="12" type="ORF">TcWFU_003299</name>
</gene>
<dbReference type="Gene3D" id="3.30.342.10">
    <property type="entry name" value="DNA Polymerase, chain B, domain 1"/>
    <property type="match status" value="1"/>
</dbReference>
<comment type="caution">
    <text evidence="12">The sequence shown here is derived from an EMBL/GenBank/DDBJ whole genome shotgun (WGS) entry which is preliminary data.</text>
</comment>
<evidence type="ECO:0000256" key="6">
    <source>
        <dbReference type="ARBA" id="ARBA00023204"/>
    </source>
</evidence>
<evidence type="ECO:0000256" key="3">
    <source>
        <dbReference type="ARBA" id="ARBA00022695"/>
    </source>
</evidence>
<comment type="catalytic activity">
    <reaction evidence="7">
        <text>DNA(n) + a 2'-deoxyribonucleoside 5'-triphosphate = DNA(n+1) + diphosphate</text>
        <dbReference type="Rhea" id="RHEA:22508"/>
        <dbReference type="Rhea" id="RHEA-COMP:17339"/>
        <dbReference type="Rhea" id="RHEA-COMP:17340"/>
        <dbReference type="ChEBI" id="CHEBI:33019"/>
        <dbReference type="ChEBI" id="CHEBI:61560"/>
        <dbReference type="ChEBI" id="CHEBI:173112"/>
        <dbReference type="EC" id="2.7.7.7"/>
    </reaction>
</comment>
<dbReference type="InterPro" id="IPR006172">
    <property type="entry name" value="DNA-dir_DNA_pol_B"/>
</dbReference>
<evidence type="ECO:0000259" key="10">
    <source>
        <dbReference type="Pfam" id="PF03104"/>
    </source>
</evidence>
<keyword evidence="6" id="KW-0234">DNA repair</keyword>
<dbReference type="Pfam" id="PF03104">
    <property type="entry name" value="DNA_pol_B_exo1"/>
    <property type="match status" value="1"/>
</dbReference>
<evidence type="ECO:0000259" key="9">
    <source>
        <dbReference type="Pfam" id="PF00136"/>
    </source>
</evidence>
<feature type="domain" description="DNA-directed DNA polymerase family B multifunctional" evidence="9">
    <location>
        <begin position="1033"/>
        <end position="1500"/>
    </location>
</feature>
<keyword evidence="13" id="KW-1185">Reference proteome</keyword>
<keyword evidence="4" id="KW-0227">DNA damage</keyword>
<dbReference type="Gene3D" id="1.10.132.60">
    <property type="entry name" value="DNA polymerase family B, C-terminal domain"/>
    <property type="match status" value="1"/>
</dbReference>
<evidence type="ECO:0000256" key="7">
    <source>
        <dbReference type="RuleBase" id="RU000442"/>
    </source>
</evidence>
<dbReference type="InterPro" id="IPR023211">
    <property type="entry name" value="DNA_pol_palm_dom_sf"/>
</dbReference>
<dbReference type="EC" id="2.7.7.7" evidence="7"/>
<dbReference type="SUPFAM" id="SSF56672">
    <property type="entry name" value="DNA/RNA polymerases"/>
    <property type="match status" value="1"/>
</dbReference>
<accession>A0ABR4QGE3</accession>
<name>A0ABR4QGE3_9CEST</name>
<reference evidence="12 13" key="1">
    <citation type="journal article" date="2022" name="Front. Cell. Infect. Microbiol.">
        <title>The Genomes of Two Strains of Taenia crassiceps the Animal Model for the Study of Human Cysticercosis.</title>
        <authorList>
            <person name="Bobes R.J."/>
            <person name="Estrada K."/>
            <person name="Rios-Valencia D.G."/>
            <person name="Calderon-Gallegos A."/>
            <person name="de la Torre P."/>
            <person name="Carrero J.C."/>
            <person name="Sanchez-Flores A."/>
            <person name="Laclette J.P."/>
        </authorList>
    </citation>
    <scope>NUCLEOTIDE SEQUENCE [LARGE SCALE GENOMIC DNA]</scope>
    <source>
        <strain evidence="12">WFUcys</strain>
    </source>
</reference>
<feature type="compositionally biased region" description="Polar residues" evidence="8">
    <location>
        <begin position="658"/>
        <end position="669"/>
    </location>
</feature>
<dbReference type="InterPro" id="IPR017964">
    <property type="entry name" value="DNA-dir_DNA_pol_B_CS"/>
</dbReference>
<keyword evidence="5 7" id="KW-0239">DNA-directed DNA polymerase</keyword>
<dbReference type="Gene3D" id="3.90.1600.10">
    <property type="entry name" value="Palm domain of DNA polymerase"/>
    <property type="match status" value="1"/>
</dbReference>
<dbReference type="Proteomes" id="UP001651158">
    <property type="component" value="Unassembled WGS sequence"/>
</dbReference>
<evidence type="ECO:0000313" key="13">
    <source>
        <dbReference type="Proteomes" id="UP001651158"/>
    </source>
</evidence>
<dbReference type="InterPro" id="IPR012337">
    <property type="entry name" value="RNaseH-like_sf"/>
</dbReference>
<evidence type="ECO:0000256" key="2">
    <source>
        <dbReference type="ARBA" id="ARBA00022679"/>
    </source>
</evidence>
<keyword evidence="7" id="KW-0235">DNA replication</keyword>
<keyword evidence="2 7" id="KW-0808">Transferase</keyword>
<evidence type="ECO:0000313" key="12">
    <source>
        <dbReference type="EMBL" id="KAL5108709.1"/>
    </source>
</evidence>
<evidence type="ECO:0000256" key="1">
    <source>
        <dbReference type="ARBA" id="ARBA00005755"/>
    </source>
</evidence>
<dbReference type="InterPro" id="IPR056447">
    <property type="entry name" value="REV3_N"/>
</dbReference>
<feature type="domain" description="DNA polymerase zeta catalytic subunit N-terminal" evidence="11">
    <location>
        <begin position="7"/>
        <end position="58"/>
    </location>
</feature>
<dbReference type="SMART" id="SM00486">
    <property type="entry name" value="POLBc"/>
    <property type="match status" value="1"/>
</dbReference>
<dbReference type="InterPro" id="IPR042087">
    <property type="entry name" value="DNA_pol_B_thumb"/>
</dbReference>
<dbReference type="SUPFAM" id="SSF53098">
    <property type="entry name" value="Ribonuclease H-like"/>
    <property type="match status" value="1"/>
</dbReference>
<dbReference type="PANTHER" id="PTHR45812">
    <property type="entry name" value="DNA POLYMERASE ZETA CATALYTIC SUBUNIT"/>
    <property type="match status" value="1"/>
</dbReference>
<dbReference type="Pfam" id="PF00136">
    <property type="entry name" value="DNA_pol_B"/>
    <property type="match status" value="1"/>
</dbReference>
<keyword evidence="7" id="KW-0238">DNA-binding</keyword>
<proteinExistence type="inferred from homology"/>
<evidence type="ECO:0000256" key="8">
    <source>
        <dbReference type="SAM" id="MobiDB-lite"/>
    </source>
</evidence>
<protein>
    <recommendedName>
        <fullName evidence="7">DNA polymerase</fullName>
        <ecNumber evidence="7">2.7.7.7</ecNumber>
    </recommendedName>
</protein>
<feature type="region of interest" description="Disordered" evidence="8">
    <location>
        <begin position="650"/>
        <end position="671"/>
    </location>
</feature>
<keyword evidence="3 7" id="KW-0548">Nucleotidyltransferase</keyword>
<evidence type="ECO:0000259" key="11">
    <source>
        <dbReference type="Pfam" id="PF24065"/>
    </source>
</evidence>
<dbReference type="Pfam" id="PF24065">
    <property type="entry name" value="REV3_N"/>
    <property type="match status" value="1"/>
</dbReference>
<dbReference type="PROSITE" id="PS00116">
    <property type="entry name" value="DNA_POLYMERASE_B"/>
    <property type="match status" value="1"/>
</dbReference>
<dbReference type="InterPro" id="IPR006134">
    <property type="entry name" value="DNA-dir_DNA_pol_B_multi_dom"/>
</dbReference>
<dbReference type="Gene3D" id="1.10.287.690">
    <property type="entry name" value="Helix hairpin bin"/>
    <property type="match status" value="1"/>
</dbReference>
<sequence length="1677" mass="186853">MAANLLIKLFKLEYYFDKPLREFELPYSELIGRTYSRLPVIRCFGSSPSGQKICAHIHGVLPYLFIEDQSIASCLDGTELRNNLRSFVRRIEMVLSSRLGSSCDGKDFIYDVQPLSARQIDIYLTDPADVSTLAELLLSGAVLGFPVQPFEVHIPYLLQFCTDYNLQGMNYLEATAFRVRGIKTRKTFPNNNPSNPLTFIMSQEGSFGPRATANRQTSTDVEVDISACDILNRLDLCEGTESLNAGLDFLWTEERMRREALARIGIINETSAEMPSVDNLLPLASRPGAIPLANELDQIGEFNRLVQELSSSQSGSSQYIGSTPGQTRGLSQQTLSELCKLAETSEEYDACLPSSFVSSLSAFLNSSQSVSKAKFNWLPSTHQLKSEEDLEAALLDSARASVSMLLYPDEVSGIDGNGMVESAEEQSDDDLFASILDSSVISEPKDKEEGHSDNEDLFPSFIENLVENSTESESNLAIEASTSLHLPQVDGIDDARDRRVNQRPRKRRLGLHLTPRHLAALETTHSLFSTKDTSLSASHSSSIDNAPKVNLDTPPLPPPKVSTPLRKQRCHMTYIFDSDDSRTEEDIDSSLVLRFPPEATQILEDEERKEEALKPLPCYLGDTDFALHSSVYLTLRDPPAPPSYSQVEAEMSLHKKNPPQTKTVSSPSATRREIDLSTSLSALWSQEQQQKRMETCSDKSRILSPLSSSSSNPIRRRTFLPVQENHCTLASLEVLCHTRRQTGSPTTIQRTNQAISISSLGGFFVPDPQFDHIVAASFTFSSSSASPTFLLVVVEPQKASIPLPIPHQRSTLPALIICNNEIDLLNWLVYLLQSFDPDILIGYDVERWSWNYVVQRAARIGRVGFLRDISRLAPERLNCPFCLDRMSKCSNLLPGDRLVASTVSSSCSCDASAGRSRTRLAFSAWPCEPGRGRSDAPFACPGRLVFSLWHLLKYEVSLHEYSFETVVLHVLKKRVPKFTQGQLSDWMDDVRGSTKWQALLYVTLRSETNLALLKHLDLVARTSEFARVFGIEFFHVLSRGSQYRVESLLLRTARRLNFLLPSPSPPQRAHQRAPQAIPLTLEPYSGLHADAPVVVLDFQSLYPSVAIAHNYCFSTAIGRLRVLQPHEAFEFGCLTHSISKKTLKKLANSVTVSPNGVVFVRPEVYRGVLPRLWRGLLSSRLMVKDSLKIYAQHSESLKQLLDARQLGLKLIANVMYGYTAASFSGRMPCVEVGDSIVHKGRECLERAIRLVEGDTACQMPWSGSKVIYGDTDSLFVKLPPVDKKTAFELGQQIADAVTASNPAPIKLKLEKVYYPCLLETKKRYVGYAYESPGQTEPKFDAKGIETVRRDHAPFVGTILESTIRQIFDAFQWNDSPSDVLPNVEPKVRGCVRALARDLGAGKVPLSDCLLTRPYRGPEAYRPGACAPALQVTRRLKSVDPAREPSVGERVAYYLASPPTPNSPLISCVKAMEEAQHCNIQPPLHLTFYIDHQLLPPLRRIGDLLGWRVDSWLSDIPRCVVRFKEIEKVDDLIQHESPGSRRGRRRWIGQQGASAMLYEFLSMQRCCLACGRDSGVANGSICCASCLSLDPLISTKALVRHGIELKTVQANLQQSMDLCDACVTVSNCSNRRQPRRIRSTLSPSQVCVNIGCPNFQSRRELLVHLRRLQRAITEGFNG</sequence>
<dbReference type="InterPro" id="IPR043502">
    <property type="entry name" value="DNA/RNA_pol_sf"/>
</dbReference>
<dbReference type="PRINTS" id="PR00106">
    <property type="entry name" value="DNAPOLB"/>
</dbReference>
<dbReference type="EMBL" id="JAKROA010000003">
    <property type="protein sequence ID" value="KAL5108709.1"/>
    <property type="molecule type" value="Genomic_DNA"/>
</dbReference>
<dbReference type="Gene3D" id="3.30.420.10">
    <property type="entry name" value="Ribonuclease H-like superfamily/Ribonuclease H"/>
    <property type="match status" value="1"/>
</dbReference>
<comment type="similarity">
    <text evidence="1 7">Belongs to the DNA polymerase type-B family.</text>
</comment>
<dbReference type="InterPro" id="IPR036397">
    <property type="entry name" value="RNaseH_sf"/>
</dbReference>
<evidence type="ECO:0000256" key="5">
    <source>
        <dbReference type="ARBA" id="ARBA00022932"/>
    </source>
</evidence>
<dbReference type="InterPro" id="IPR006133">
    <property type="entry name" value="DNA-dir_DNA_pol_B_exonuc"/>
</dbReference>
<feature type="domain" description="DNA-directed DNA polymerase family B exonuclease" evidence="10">
    <location>
        <begin position="755"/>
        <end position="864"/>
    </location>
</feature>
<evidence type="ECO:0000256" key="4">
    <source>
        <dbReference type="ARBA" id="ARBA00022763"/>
    </source>
</evidence>
<organism evidence="12 13">
    <name type="scientific">Taenia crassiceps</name>
    <dbReference type="NCBI Taxonomy" id="6207"/>
    <lineage>
        <taxon>Eukaryota</taxon>
        <taxon>Metazoa</taxon>
        <taxon>Spiralia</taxon>
        <taxon>Lophotrochozoa</taxon>
        <taxon>Platyhelminthes</taxon>
        <taxon>Cestoda</taxon>
        <taxon>Eucestoda</taxon>
        <taxon>Cyclophyllidea</taxon>
        <taxon>Taeniidae</taxon>
        <taxon>Taenia</taxon>
    </lineage>
</organism>
<dbReference type="InterPro" id="IPR030559">
    <property type="entry name" value="PolZ_Rev3"/>
</dbReference>